<accession>A0A2T0M832</accession>
<keyword evidence="1" id="KW-1133">Transmembrane helix</keyword>
<keyword evidence="1" id="KW-0812">Transmembrane</keyword>
<dbReference type="RefSeq" id="WP_106145018.1">
    <property type="nucleotide sequence ID" value="NZ_PVYX01000002.1"/>
</dbReference>
<dbReference type="PROSITE" id="PS51257">
    <property type="entry name" value="PROKAR_LIPOPROTEIN"/>
    <property type="match status" value="1"/>
</dbReference>
<keyword evidence="1" id="KW-0472">Membrane</keyword>
<dbReference type="Proteomes" id="UP000237640">
    <property type="component" value="Unassembled WGS sequence"/>
</dbReference>
<keyword evidence="3" id="KW-1185">Reference proteome</keyword>
<sequence>MKLRKDQWIVLGLGMACVAIALYLRSTESGYSKFFPIFYAGTSMIWIAFINDRRSCRAKRKNTESKRK</sequence>
<reference evidence="2 3" key="1">
    <citation type="submission" date="2018-03" db="EMBL/GenBank/DDBJ databases">
        <title>Genomic Encyclopedia of Archaeal and Bacterial Type Strains, Phase II (KMG-II): from individual species to whole genera.</title>
        <authorList>
            <person name="Goeker M."/>
        </authorList>
    </citation>
    <scope>NUCLEOTIDE SEQUENCE [LARGE SCALE GENOMIC DNA]</scope>
    <source>
        <strain evidence="2 3">DSM 25027</strain>
    </source>
</reference>
<proteinExistence type="predicted"/>
<dbReference type="OrthoDB" id="1447438at2"/>
<comment type="caution">
    <text evidence="2">The sequence shown here is derived from an EMBL/GenBank/DDBJ whole genome shotgun (WGS) entry which is preliminary data.</text>
</comment>
<gene>
    <name evidence="2" type="ORF">CLV81_2051</name>
</gene>
<dbReference type="AlphaFoldDB" id="A0A2T0M832"/>
<protein>
    <recommendedName>
        <fullName evidence="4">DUF3098 family protein</fullName>
    </recommendedName>
</protein>
<name>A0A2T0M832_9FLAO</name>
<dbReference type="EMBL" id="PVYX01000002">
    <property type="protein sequence ID" value="PRX53664.1"/>
    <property type="molecule type" value="Genomic_DNA"/>
</dbReference>
<organism evidence="2 3">
    <name type="scientific">Flagellimonas meridianipacifica</name>
    <dbReference type="NCBI Taxonomy" id="1080225"/>
    <lineage>
        <taxon>Bacteria</taxon>
        <taxon>Pseudomonadati</taxon>
        <taxon>Bacteroidota</taxon>
        <taxon>Flavobacteriia</taxon>
        <taxon>Flavobacteriales</taxon>
        <taxon>Flavobacteriaceae</taxon>
        <taxon>Flagellimonas</taxon>
    </lineage>
</organism>
<feature type="transmembrane region" description="Helical" evidence="1">
    <location>
        <begin position="7"/>
        <end position="24"/>
    </location>
</feature>
<feature type="transmembrane region" description="Helical" evidence="1">
    <location>
        <begin position="30"/>
        <end position="51"/>
    </location>
</feature>
<evidence type="ECO:0000313" key="2">
    <source>
        <dbReference type="EMBL" id="PRX53664.1"/>
    </source>
</evidence>
<evidence type="ECO:0000313" key="3">
    <source>
        <dbReference type="Proteomes" id="UP000237640"/>
    </source>
</evidence>
<evidence type="ECO:0008006" key="4">
    <source>
        <dbReference type="Google" id="ProtNLM"/>
    </source>
</evidence>
<evidence type="ECO:0000256" key="1">
    <source>
        <dbReference type="SAM" id="Phobius"/>
    </source>
</evidence>